<dbReference type="PANTHER" id="PTHR30419">
    <property type="entry name" value="HTH-TYPE TRANSCRIPTIONAL REGULATOR YBHD"/>
    <property type="match status" value="1"/>
</dbReference>
<dbReference type="InterPro" id="IPR000847">
    <property type="entry name" value="LysR_HTH_N"/>
</dbReference>
<accession>A0A6B2JV67</accession>
<dbReference type="Gene3D" id="1.10.10.10">
    <property type="entry name" value="Winged helix-like DNA-binding domain superfamily/Winged helix DNA-binding domain"/>
    <property type="match status" value="1"/>
</dbReference>
<evidence type="ECO:0000259" key="5">
    <source>
        <dbReference type="PROSITE" id="PS50931"/>
    </source>
</evidence>
<reference evidence="6 7" key="1">
    <citation type="submission" date="2020-02" db="EMBL/GenBank/DDBJ databases">
        <title>Pseudoroseicyclus tamarix, sp. nov., isolated from offshore sediment of a Tamarix chinensis forest.</title>
        <authorList>
            <person name="Gai Y."/>
        </authorList>
    </citation>
    <scope>NUCLEOTIDE SEQUENCE [LARGE SCALE GENOMIC DNA]</scope>
    <source>
        <strain evidence="6 7">CLL3-39</strain>
    </source>
</reference>
<evidence type="ECO:0000313" key="6">
    <source>
        <dbReference type="EMBL" id="NDV02397.1"/>
    </source>
</evidence>
<name>A0A6B2JV67_9RHOB</name>
<evidence type="ECO:0000256" key="4">
    <source>
        <dbReference type="ARBA" id="ARBA00023163"/>
    </source>
</evidence>
<dbReference type="SUPFAM" id="SSF53850">
    <property type="entry name" value="Periplasmic binding protein-like II"/>
    <property type="match status" value="1"/>
</dbReference>
<protein>
    <submittedName>
        <fullName evidence="6">LysR family transcriptional regulator</fullName>
    </submittedName>
</protein>
<dbReference type="AlphaFoldDB" id="A0A6B2JV67"/>
<feature type="domain" description="HTH lysR-type" evidence="5">
    <location>
        <begin position="1"/>
        <end position="60"/>
    </location>
</feature>
<proteinExistence type="inferred from homology"/>
<dbReference type="InterPro" id="IPR036388">
    <property type="entry name" value="WH-like_DNA-bd_sf"/>
</dbReference>
<dbReference type="RefSeq" id="WP_163895277.1">
    <property type="nucleotide sequence ID" value="NZ_JAAFYS010000003.1"/>
</dbReference>
<dbReference type="SUPFAM" id="SSF46785">
    <property type="entry name" value="Winged helix' DNA-binding domain"/>
    <property type="match status" value="1"/>
</dbReference>
<sequence>MKFDERQLVQIAAIVKHGSATEAAKALGVSQPSISRTVAQLEQRLGEPLFVKGRRPLTPTPLGEIVAQHGLSILTASRKVSDAVTSYRQGNAGVVRLGGVPFFLDAIISRTIATYNSRHPDVRVDQSYGNLGELTGQLEADFLDLALTPLGQSTPPDGFEFIPLLRARNVIAARKHHPLMQKSVLSASDVTKFPWVAPLPGSPLLLDLHWILLTLGSNELAIRYSGGSLMSVINYLSETDALAILPHSVVFAMRHENKVGVVPLDVPQPKRVIGILTAAGAPMAPAVKRMADHIQQEFASMAEAIERHERTIVWG</sequence>
<dbReference type="PANTHER" id="PTHR30419:SF8">
    <property type="entry name" value="NITROGEN ASSIMILATION TRANSCRIPTIONAL ACTIVATOR-RELATED"/>
    <property type="match status" value="1"/>
</dbReference>
<keyword evidence="7" id="KW-1185">Reference proteome</keyword>
<dbReference type="GO" id="GO:0003677">
    <property type="term" value="F:DNA binding"/>
    <property type="evidence" value="ECO:0007669"/>
    <property type="project" value="UniProtKB-KW"/>
</dbReference>
<dbReference type="Proteomes" id="UP000474757">
    <property type="component" value="Unassembled WGS sequence"/>
</dbReference>
<dbReference type="Pfam" id="PF03466">
    <property type="entry name" value="LysR_substrate"/>
    <property type="match status" value="1"/>
</dbReference>
<keyword evidence="4" id="KW-0804">Transcription</keyword>
<dbReference type="GO" id="GO:0005829">
    <property type="term" value="C:cytosol"/>
    <property type="evidence" value="ECO:0007669"/>
    <property type="project" value="TreeGrafter"/>
</dbReference>
<dbReference type="EMBL" id="JAAGAB010000003">
    <property type="protein sequence ID" value="NDV02397.1"/>
    <property type="molecule type" value="Genomic_DNA"/>
</dbReference>
<keyword evidence="2" id="KW-0805">Transcription regulation</keyword>
<keyword evidence="3" id="KW-0238">DNA-binding</keyword>
<dbReference type="InterPro" id="IPR036390">
    <property type="entry name" value="WH_DNA-bd_sf"/>
</dbReference>
<evidence type="ECO:0000256" key="2">
    <source>
        <dbReference type="ARBA" id="ARBA00023015"/>
    </source>
</evidence>
<dbReference type="Pfam" id="PF00126">
    <property type="entry name" value="HTH_1"/>
    <property type="match status" value="1"/>
</dbReference>
<dbReference type="PRINTS" id="PR00039">
    <property type="entry name" value="HTHLYSR"/>
</dbReference>
<evidence type="ECO:0000256" key="1">
    <source>
        <dbReference type="ARBA" id="ARBA00009437"/>
    </source>
</evidence>
<dbReference type="GO" id="GO:0003700">
    <property type="term" value="F:DNA-binding transcription factor activity"/>
    <property type="evidence" value="ECO:0007669"/>
    <property type="project" value="InterPro"/>
</dbReference>
<comment type="caution">
    <text evidence="6">The sequence shown here is derived from an EMBL/GenBank/DDBJ whole genome shotgun (WGS) entry which is preliminary data.</text>
</comment>
<gene>
    <name evidence="6" type="ORF">GZA08_15610</name>
</gene>
<dbReference type="InterPro" id="IPR050950">
    <property type="entry name" value="HTH-type_LysR_regulators"/>
</dbReference>
<organism evidence="6 7">
    <name type="scientific">Pseudoroseicyclus tamaricis</name>
    <dbReference type="NCBI Taxonomy" id="2705421"/>
    <lineage>
        <taxon>Bacteria</taxon>
        <taxon>Pseudomonadati</taxon>
        <taxon>Pseudomonadota</taxon>
        <taxon>Alphaproteobacteria</taxon>
        <taxon>Rhodobacterales</taxon>
        <taxon>Paracoccaceae</taxon>
        <taxon>Pseudoroseicyclus</taxon>
    </lineage>
</organism>
<dbReference type="Gene3D" id="3.40.190.10">
    <property type="entry name" value="Periplasmic binding protein-like II"/>
    <property type="match status" value="2"/>
</dbReference>
<evidence type="ECO:0000256" key="3">
    <source>
        <dbReference type="ARBA" id="ARBA00023125"/>
    </source>
</evidence>
<comment type="similarity">
    <text evidence="1">Belongs to the LysR transcriptional regulatory family.</text>
</comment>
<dbReference type="InterPro" id="IPR005119">
    <property type="entry name" value="LysR_subst-bd"/>
</dbReference>
<dbReference type="PROSITE" id="PS50931">
    <property type="entry name" value="HTH_LYSR"/>
    <property type="match status" value="1"/>
</dbReference>
<evidence type="ECO:0000313" key="7">
    <source>
        <dbReference type="Proteomes" id="UP000474757"/>
    </source>
</evidence>